<evidence type="ECO:0000313" key="7">
    <source>
        <dbReference type="EMBL" id="SKA94447.1"/>
    </source>
</evidence>
<evidence type="ECO:0000256" key="3">
    <source>
        <dbReference type="ARBA" id="ARBA00023274"/>
    </source>
</evidence>
<comment type="function">
    <text evidence="4">Binds together with bS18 to 16S ribosomal RNA.</text>
</comment>
<reference evidence="8" key="1">
    <citation type="submission" date="2017-02" db="EMBL/GenBank/DDBJ databases">
        <authorList>
            <person name="Varghese N."/>
            <person name="Submissions S."/>
        </authorList>
    </citation>
    <scope>NUCLEOTIDE SEQUENCE [LARGE SCALE GENOMIC DNA]</scope>
    <source>
        <strain evidence="8">ATCC 700200</strain>
    </source>
</reference>
<dbReference type="CDD" id="cd00473">
    <property type="entry name" value="bS6"/>
    <property type="match status" value="1"/>
</dbReference>
<evidence type="ECO:0000256" key="2">
    <source>
        <dbReference type="ARBA" id="ARBA00022980"/>
    </source>
</evidence>
<dbReference type="InterPro" id="IPR014717">
    <property type="entry name" value="Transl_elong_EF1B/ribsomal_bS6"/>
</dbReference>
<keyword evidence="2 7" id="KW-0689">Ribosomal protein</keyword>
<dbReference type="GO" id="GO:0005840">
    <property type="term" value="C:ribosome"/>
    <property type="evidence" value="ECO:0007669"/>
    <property type="project" value="UniProtKB-KW"/>
</dbReference>
<name>A0A1T4XY16_9BACT</name>
<dbReference type="Gene3D" id="3.30.70.60">
    <property type="match status" value="1"/>
</dbReference>
<dbReference type="InterPro" id="IPR035980">
    <property type="entry name" value="Ribosomal_bS6_sf"/>
</dbReference>
<dbReference type="InterPro" id="IPR020814">
    <property type="entry name" value="Ribosomal_S6_plastid/chlpt"/>
</dbReference>
<keyword evidence="3" id="KW-0687">Ribonucleoprotein</keyword>
<dbReference type="OrthoDB" id="195283at2"/>
<comment type="similarity">
    <text evidence="1">Belongs to the bacterial ribosomal protein bS6 family.</text>
</comment>
<dbReference type="NCBIfam" id="TIGR00166">
    <property type="entry name" value="S6"/>
    <property type="match status" value="1"/>
</dbReference>
<gene>
    <name evidence="7" type="ORF">SAMN02745166_02166</name>
</gene>
<dbReference type="SUPFAM" id="SSF54995">
    <property type="entry name" value="Ribosomal protein S6"/>
    <property type="match status" value="1"/>
</dbReference>
<proteinExistence type="inferred from homology"/>
<dbReference type="InterPro" id="IPR000529">
    <property type="entry name" value="Ribosomal_bS6"/>
</dbReference>
<keyword evidence="8" id="KW-1185">Reference proteome</keyword>
<evidence type="ECO:0000256" key="4">
    <source>
        <dbReference type="ARBA" id="ARBA00035104"/>
    </source>
</evidence>
<dbReference type="GO" id="GO:1990904">
    <property type="term" value="C:ribonucleoprotein complex"/>
    <property type="evidence" value="ECO:0007669"/>
    <property type="project" value="UniProtKB-KW"/>
</dbReference>
<dbReference type="GO" id="GO:0019843">
    <property type="term" value="F:rRNA binding"/>
    <property type="evidence" value="ECO:0007669"/>
    <property type="project" value="InterPro"/>
</dbReference>
<evidence type="ECO:0000256" key="1">
    <source>
        <dbReference type="ARBA" id="ARBA00009512"/>
    </source>
</evidence>
<evidence type="ECO:0000313" key="8">
    <source>
        <dbReference type="Proteomes" id="UP000190774"/>
    </source>
</evidence>
<evidence type="ECO:0000256" key="6">
    <source>
        <dbReference type="ARBA" id="ARBA00035520"/>
    </source>
</evidence>
<evidence type="ECO:0000256" key="5">
    <source>
        <dbReference type="ARBA" id="ARBA00035294"/>
    </source>
</evidence>
<dbReference type="GO" id="GO:0006412">
    <property type="term" value="P:translation"/>
    <property type="evidence" value="ECO:0007669"/>
    <property type="project" value="InterPro"/>
</dbReference>
<dbReference type="EMBL" id="FUYE01000006">
    <property type="protein sequence ID" value="SKA94447.1"/>
    <property type="molecule type" value="Genomic_DNA"/>
</dbReference>
<dbReference type="GO" id="GO:0003735">
    <property type="term" value="F:structural constituent of ribosome"/>
    <property type="evidence" value="ECO:0007669"/>
    <property type="project" value="InterPro"/>
</dbReference>
<dbReference type="AlphaFoldDB" id="A0A1T4XY16"/>
<dbReference type="Pfam" id="PF01250">
    <property type="entry name" value="Ribosomal_S6"/>
    <property type="match status" value="1"/>
</dbReference>
<accession>A0A1T4XY16</accession>
<organism evidence="7 8">
    <name type="scientific">Prosthecobacter debontii</name>
    <dbReference type="NCBI Taxonomy" id="48467"/>
    <lineage>
        <taxon>Bacteria</taxon>
        <taxon>Pseudomonadati</taxon>
        <taxon>Verrucomicrobiota</taxon>
        <taxon>Verrucomicrobiia</taxon>
        <taxon>Verrucomicrobiales</taxon>
        <taxon>Verrucomicrobiaceae</taxon>
        <taxon>Prosthecobacter</taxon>
    </lineage>
</organism>
<dbReference type="Proteomes" id="UP000190774">
    <property type="component" value="Unassembled WGS sequence"/>
</dbReference>
<protein>
    <recommendedName>
        <fullName evidence="5">Small ribosomal subunit protein bS6</fullName>
    </recommendedName>
    <alternativeName>
        <fullName evidence="6">30S ribosomal protein S6</fullName>
    </alternativeName>
</protein>
<dbReference type="RefSeq" id="WP_078813377.1">
    <property type="nucleotide sequence ID" value="NZ_FUYE01000006.1"/>
</dbReference>
<dbReference type="STRING" id="48467.SAMN02745166_02166"/>
<sequence length="94" mass="11005">MKRKYEAMIVLDMKGKEETVEQLVSGIGRDMEASGVKLEQIDHMGKRKFPYNPRHVESGYFVNYQIEADSTALEAIRAKLKLNDSVYQQYYLRR</sequence>